<evidence type="ECO:0000256" key="2">
    <source>
        <dbReference type="ARBA" id="ARBA00022475"/>
    </source>
</evidence>
<keyword evidence="5" id="KW-1133">Transmembrane helix</keyword>
<dbReference type="SMART" id="SM00409">
    <property type="entry name" value="IG"/>
    <property type="match status" value="1"/>
</dbReference>
<proteinExistence type="predicted"/>
<dbReference type="InterPro" id="IPR003599">
    <property type="entry name" value="Ig_sub"/>
</dbReference>
<evidence type="ECO:0000256" key="4">
    <source>
        <dbReference type="ARBA" id="ARBA00022729"/>
    </source>
</evidence>
<dbReference type="Proteomes" id="UP000694923">
    <property type="component" value="Unplaced"/>
</dbReference>
<evidence type="ECO:0000256" key="7">
    <source>
        <dbReference type="ARBA" id="ARBA00023157"/>
    </source>
</evidence>
<dbReference type="PANTHER" id="PTHR25466:SF4">
    <property type="entry name" value="T-LYMPHOCYTE ACTIVATION ANTIGEN CD80"/>
    <property type="match status" value="1"/>
</dbReference>
<keyword evidence="3" id="KW-0812">Transmembrane</keyword>
<gene>
    <name evidence="13" type="primary">CD80</name>
</gene>
<feature type="domain" description="Ig-like" evidence="11">
    <location>
        <begin position="136"/>
        <end position="221"/>
    </location>
</feature>
<keyword evidence="4" id="KW-0732">Signal</keyword>
<dbReference type="InterPro" id="IPR051713">
    <property type="entry name" value="T-cell_Activation_Regulation"/>
</dbReference>
<dbReference type="GeneID" id="103595395"/>
<dbReference type="InterPro" id="IPR007110">
    <property type="entry name" value="Ig-like_dom"/>
</dbReference>
<evidence type="ECO:0000256" key="10">
    <source>
        <dbReference type="ARBA" id="ARBA00023319"/>
    </source>
</evidence>
<evidence type="ECO:0000256" key="3">
    <source>
        <dbReference type="ARBA" id="ARBA00022692"/>
    </source>
</evidence>
<dbReference type="RefSeq" id="XP_008577007.1">
    <property type="nucleotide sequence ID" value="XM_008578785.1"/>
</dbReference>
<dbReference type="PANTHER" id="PTHR25466">
    <property type="entry name" value="T-LYMPHOCYTE ACTIVATION ANTIGEN"/>
    <property type="match status" value="1"/>
</dbReference>
<dbReference type="Pfam" id="PF08205">
    <property type="entry name" value="C2-set_2"/>
    <property type="match status" value="1"/>
</dbReference>
<evidence type="ECO:0000256" key="8">
    <source>
        <dbReference type="ARBA" id="ARBA00023170"/>
    </source>
</evidence>
<evidence type="ECO:0000256" key="9">
    <source>
        <dbReference type="ARBA" id="ARBA00023180"/>
    </source>
</evidence>
<dbReference type="Pfam" id="PF07686">
    <property type="entry name" value="V-set"/>
    <property type="match status" value="1"/>
</dbReference>
<evidence type="ECO:0000259" key="11">
    <source>
        <dbReference type="PROSITE" id="PS50835"/>
    </source>
</evidence>
<keyword evidence="7" id="KW-1015">Disulfide bond</keyword>
<dbReference type="InterPro" id="IPR036179">
    <property type="entry name" value="Ig-like_dom_sf"/>
</dbReference>
<evidence type="ECO:0000256" key="1">
    <source>
        <dbReference type="ARBA" id="ARBA00004251"/>
    </source>
</evidence>
<evidence type="ECO:0000313" key="13">
    <source>
        <dbReference type="RefSeq" id="XP_008577007.1"/>
    </source>
</evidence>
<keyword evidence="8" id="KW-0675">Receptor</keyword>
<feature type="domain" description="Ig-like" evidence="11">
    <location>
        <begin position="35"/>
        <end position="123"/>
    </location>
</feature>
<dbReference type="InterPro" id="IPR013106">
    <property type="entry name" value="Ig_V-set"/>
</dbReference>
<name>A0ABM0R8R6_GALVR</name>
<dbReference type="PROSITE" id="PS50835">
    <property type="entry name" value="IG_LIKE"/>
    <property type="match status" value="2"/>
</dbReference>
<evidence type="ECO:0000313" key="12">
    <source>
        <dbReference type="Proteomes" id="UP000694923"/>
    </source>
</evidence>
<reference evidence="13" key="1">
    <citation type="submission" date="2025-08" db="UniProtKB">
        <authorList>
            <consortium name="RefSeq"/>
        </authorList>
    </citation>
    <scope>IDENTIFICATION</scope>
</reference>
<dbReference type="InterPro" id="IPR013783">
    <property type="entry name" value="Ig-like_fold"/>
</dbReference>
<protein>
    <submittedName>
        <fullName evidence="13">T-lymphocyte activation antigen CD80</fullName>
    </submittedName>
</protein>
<keyword evidence="9" id="KW-0325">Glycoprotein</keyword>
<evidence type="ECO:0000256" key="6">
    <source>
        <dbReference type="ARBA" id="ARBA00023136"/>
    </source>
</evidence>
<dbReference type="SUPFAM" id="SSF48726">
    <property type="entry name" value="Immunoglobulin"/>
    <property type="match status" value="2"/>
</dbReference>
<dbReference type="CDD" id="cd16083">
    <property type="entry name" value="IgC1_CD80"/>
    <property type="match status" value="1"/>
</dbReference>
<dbReference type="InterPro" id="IPR013162">
    <property type="entry name" value="CD80_C2-set"/>
</dbReference>
<comment type="subcellular location">
    <subcellularLocation>
        <location evidence="1">Cell membrane</location>
        <topology evidence="1">Single-pass type I membrane protein</topology>
    </subcellularLocation>
</comment>
<sequence length="247" mass="28212">MNSLRRSWNLYLINIKSCSVCFSLGVRQVTKAVKEMAVLSCDYNVSAAELTRVRIYWQKDNEMVLSFISGERKVWPKYKNRTFFDITNNLSIMISTLRLSDKGTYTCVVQKLEKNSYTRKHLTSVMLSVRADFPIPSITDFGTPSSNIRRITCSSAGGFPEPHLSWLENGKELNAINTTVSQDPETELYDISSELDFNVTDNHTFVCLIKYGDLTASQIFSWQTRWMRIMNRCGVAAERKPGVSRSL</sequence>
<keyword evidence="6" id="KW-0472">Membrane</keyword>
<evidence type="ECO:0000256" key="5">
    <source>
        <dbReference type="ARBA" id="ARBA00022989"/>
    </source>
</evidence>
<accession>A0ABM0R8R6</accession>
<keyword evidence="12" id="KW-1185">Reference proteome</keyword>
<keyword evidence="2" id="KW-1003">Cell membrane</keyword>
<organism evidence="12 13">
    <name type="scientific">Galeopterus variegatus</name>
    <name type="common">Malayan flying lemur</name>
    <name type="synonym">Cynocephalus variegatus</name>
    <dbReference type="NCBI Taxonomy" id="482537"/>
    <lineage>
        <taxon>Eukaryota</taxon>
        <taxon>Metazoa</taxon>
        <taxon>Chordata</taxon>
        <taxon>Craniata</taxon>
        <taxon>Vertebrata</taxon>
        <taxon>Euteleostomi</taxon>
        <taxon>Mammalia</taxon>
        <taxon>Eutheria</taxon>
        <taxon>Euarchontoglires</taxon>
        <taxon>Dermoptera</taxon>
        <taxon>Cynocephalidae</taxon>
        <taxon>Galeopterus</taxon>
    </lineage>
</organism>
<dbReference type="Gene3D" id="2.60.40.10">
    <property type="entry name" value="Immunoglobulins"/>
    <property type="match status" value="2"/>
</dbReference>
<dbReference type="InterPro" id="IPR037676">
    <property type="entry name" value="CD80_IgC"/>
</dbReference>
<keyword evidence="10" id="KW-0393">Immunoglobulin domain</keyword>